<dbReference type="EMBL" id="JBANEI010000005">
    <property type="protein sequence ID" value="MEI2681917.1"/>
    <property type="molecule type" value="Genomic_DNA"/>
</dbReference>
<protein>
    <submittedName>
        <fullName evidence="2">YnjH family protein</fullName>
    </submittedName>
</protein>
<gene>
    <name evidence="2" type="ORF">V8N49_09615</name>
</gene>
<name>A0ABU8DEG8_ERWAP</name>
<feature type="chain" id="PRO_5047220973" evidence="1">
    <location>
        <begin position="20"/>
        <end position="108"/>
    </location>
</feature>
<organism evidence="2 3">
    <name type="scientific">Erwinia aphidicola</name>
    <dbReference type="NCBI Taxonomy" id="68334"/>
    <lineage>
        <taxon>Bacteria</taxon>
        <taxon>Pseudomonadati</taxon>
        <taxon>Pseudomonadota</taxon>
        <taxon>Gammaproteobacteria</taxon>
        <taxon>Enterobacterales</taxon>
        <taxon>Erwiniaceae</taxon>
        <taxon>Erwinia</taxon>
    </lineage>
</organism>
<dbReference type="Proteomes" id="UP001306592">
    <property type="component" value="Unassembled WGS sequence"/>
</dbReference>
<evidence type="ECO:0000313" key="2">
    <source>
        <dbReference type="EMBL" id="MEI2681917.1"/>
    </source>
</evidence>
<keyword evidence="1" id="KW-0732">Signal</keyword>
<dbReference type="RefSeq" id="WP_048915915.1">
    <property type="nucleotide sequence ID" value="NZ_CAKKMT010000001.1"/>
</dbReference>
<feature type="signal peptide" evidence="1">
    <location>
        <begin position="1"/>
        <end position="19"/>
    </location>
</feature>
<accession>A0ABU8DEG8</accession>
<evidence type="ECO:0000313" key="3">
    <source>
        <dbReference type="Proteomes" id="UP001306592"/>
    </source>
</evidence>
<dbReference type="InterPro" id="IPR009971">
    <property type="entry name" value="DUF1496"/>
</dbReference>
<dbReference type="Pfam" id="PF07383">
    <property type="entry name" value="DUF1496"/>
    <property type="match status" value="1"/>
</dbReference>
<reference evidence="2 3" key="1">
    <citation type="submission" date="2024-02" db="EMBL/GenBank/DDBJ databases">
        <title>First report Erwinia aphidicola in onion in Chile.</title>
        <authorList>
            <person name="Valenzuela M."/>
            <person name="Pena M."/>
            <person name="Dutta B."/>
        </authorList>
    </citation>
    <scope>NUCLEOTIDE SEQUENCE [LARGE SCALE GENOMIC DNA]</scope>
    <source>
        <strain evidence="2 3">QCJ3A</strain>
    </source>
</reference>
<sequence>MKMHLALALLLAVSSSAMAERYISSGQGHGNSGGNNGNGGANADVVVDMPPEVWTQGQNNSQPCNRCCIYENRNYTEGAVLKSEGVLLQCARDPQSLGTNNLIWRIVK</sequence>
<comment type="caution">
    <text evidence="2">The sequence shown here is derived from an EMBL/GenBank/DDBJ whole genome shotgun (WGS) entry which is preliminary data.</text>
</comment>
<proteinExistence type="predicted"/>
<evidence type="ECO:0000256" key="1">
    <source>
        <dbReference type="SAM" id="SignalP"/>
    </source>
</evidence>
<keyword evidence="3" id="KW-1185">Reference proteome</keyword>